<evidence type="ECO:0000256" key="1">
    <source>
        <dbReference type="ARBA" id="ARBA00022448"/>
    </source>
</evidence>
<dbReference type="InterPro" id="IPR003593">
    <property type="entry name" value="AAA+_ATPase"/>
</dbReference>
<dbReference type="InterPro" id="IPR050093">
    <property type="entry name" value="ABC_SmlMolc_Importer"/>
</dbReference>
<feature type="domain" description="ABC transporter" evidence="4">
    <location>
        <begin position="2"/>
        <end position="233"/>
    </location>
</feature>
<evidence type="ECO:0000256" key="2">
    <source>
        <dbReference type="ARBA" id="ARBA00022741"/>
    </source>
</evidence>
<dbReference type="Proteomes" id="UP000767291">
    <property type="component" value="Unassembled WGS sequence"/>
</dbReference>
<dbReference type="EMBL" id="JAGGJX010000005">
    <property type="protein sequence ID" value="MBP1855839.1"/>
    <property type="molecule type" value="Genomic_DNA"/>
</dbReference>
<dbReference type="SMART" id="SM00382">
    <property type="entry name" value="AAA"/>
    <property type="match status" value="1"/>
</dbReference>
<dbReference type="GO" id="GO:0005524">
    <property type="term" value="F:ATP binding"/>
    <property type="evidence" value="ECO:0007669"/>
    <property type="project" value="UniProtKB-KW"/>
</dbReference>
<gene>
    <name evidence="5" type="ORF">J2Z43_002240</name>
</gene>
<dbReference type="SUPFAM" id="SSF52540">
    <property type="entry name" value="P-loop containing nucleoside triphosphate hydrolases"/>
    <property type="match status" value="1"/>
</dbReference>
<dbReference type="InterPro" id="IPR003439">
    <property type="entry name" value="ABC_transporter-like_ATP-bd"/>
</dbReference>
<sequence>MSLYVDIEKELSSFKLRVNIDQKNGILGFLGESGSGKSMTLKCIAGLEKPTRGKIILNDRVLFDSEKMINIPTRERNVGFLFQNYALFPHMTVSQNIELGLKDISKEEKNEISKHYLEIVGLKGMEKRYPWQLSGGQQQRVALSRVLAPSPEILLLDEPFSALDHHLRGNMEKELLNLIEDYKGDILFVTHDIEEAYRVCDNLIVYDSGNGLEKRDKRAIFERPKSYSEAKITGCKNISKAKKTGGYTVFAQDWNIELCLLENVDDDIEYIGIREHDIVVMLTECDTENTFEFSLENKVENPFNYTMYLRKSNSKEVLSDSNIIDDQSSVVQVELEKNKYIYKENDSVYLEFPKDKLFCI</sequence>
<dbReference type="Gene3D" id="3.40.50.300">
    <property type="entry name" value="P-loop containing nucleotide triphosphate hydrolases"/>
    <property type="match status" value="1"/>
</dbReference>
<organism evidence="5 6">
    <name type="scientific">Metaclostridioides mangenotii</name>
    <dbReference type="NCBI Taxonomy" id="1540"/>
    <lineage>
        <taxon>Bacteria</taxon>
        <taxon>Bacillati</taxon>
        <taxon>Bacillota</taxon>
        <taxon>Clostridia</taxon>
        <taxon>Peptostreptococcales</taxon>
        <taxon>Peptostreptococcaceae</taxon>
        <taxon>Metaclostridioides</taxon>
    </lineage>
</organism>
<comment type="caution">
    <text evidence="5">The sequence shown here is derived from an EMBL/GenBank/DDBJ whole genome shotgun (WGS) entry which is preliminary data.</text>
</comment>
<dbReference type="RefSeq" id="WP_209457241.1">
    <property type="nucleotide sequence ID" value="NZ_BAAACS010000019.1"/>
</dbReference>
<dbReference type="InterPro" id="IPR027417">
    <property type="entry name" value="P-loop_NTPase"/>
</dbReference>
<dbReference type="PANTHER" id="PTHR42781:SF4">
    <property type="entry name" value="SPERMIDINE_PUTRESCINE IMPORT ATP-BINDING PROTEIN POTA"/>
    <property type="match status" value="1"/>
</dbReference>
<dbReference type="Pfam" id="PF00005">
    <property type="entry name" value="ABC_tran"/>
    <property type="match status" value="1"/>
</dbReference>
<evidence type="ECO:0000313" key="6">
    <source>
        <dbReference type="Proteomes" id="UP000767291"/>
    </source>
</evidence>
<keyword evidence="6" id="KW-1185">Reference proteome</keyword>
<keyword evidence="2" id="KW-0547">Nucleotide-binding</keyword>
<proteinExistence type="predicted"/>
<evidence type="ECO:0000313" key="5">
    <source>
        <dbReference type="EMBL" id="MBP1855839.1"/>
    </source>
</evidence>
<dbReference type="InterPro" id="IPR017871">
    <property type="entry name" value="ABC_transporter-like_CS"/>
</dbReference>
<protein>
    <submittedName>
        <fullName evidence="5">Molybdate transport system ATP-binding protein</fullName>
    </submittedName>
</protein>
<evidence type="ECO:0000259" key="4">
    <source>
        <dbReference type="PROSITE" id="PS50893"/>
    </source>
</evidence>
<keyword evidence="3 5" id="KW-0067">ATP-binding</keyword>
<keyword evidence="1" id="KW-0813">Transport</keyword>
<dbReference type="PROSITE" id="PS50893">
    <property type="entry name" value="ABC_TRANSPORTER_2"/>
    <property type="match status" value="1"/>
</dbReference>
<evidence type="ECO:0000256" key="3">
    <source>
        <dbReference type="ARBA" id="ARBA00022840"/>
    </source>
</evidence>
<dbReference type="PROSITE" id="PS00211">
    <property type="entry name" value="ABC_TRANSPORTER_1"/>
    <property type="match status" value="1"/>
</dbReference>
<name>A0ABS4ED12_9FIRM</name>
<dbReference type="PANTHER" id="PTHR42781">
    <property type="entry name" value="SPERMIDINE/PUTRESCINE IMPORT ATP-BINDING PROTEIN POTA"/>
    <property type="match status" value="1"/>
</dbReference>
<reference evidence="5 6" key="1">
    <citation type="submission" date="2021-03" db="EMBL/GenBank/DDBJ databases">
        <title>Genomic Encyclopedia of Type Strains, Phase IV (KMG-IV): sequencing the most valuable type-strain genomes for metagenomic binning, comparative biology and taxonomic classification.</title>
        <authorList>
            <person name="Goeker M."/>
        </authorList>
    </citation>
    <scope>NUCLEOTIDE SEQUENCE [LARGE SCALE GENOMIC DNA]</scope>
    <source>
        <strain evidence="5 6">DSM 1289</strain>
    </source>
</reference>
<accession>A0ABS4ED12</accession>